<dbReference type="SMART" id="SM00862">
    <property type="entry name" value="Trans_reg_C"/>
    <property type="match status" value="1"/>
</dbReference>
<dbReference type="SUPFAM" id="SSF46894">
    <property type="entry name" value="C-terminal effector domain of the bipartite response regulators"/>
    <property type="match status" value="1"/>
</dbReference>
<dbReference type="RefSeq" id="WP_315746692.1">
    <property type="nucleotide sequence ID" value="NZ_JAVYAA010000006.1"/>
</dbReference>
<dbReference type="Proteomes" id="UP001250538">
    <property type="component" value="Unassembled WGS sequence"/>
</dbReference>
<accession>A0AAJ2K1G1</accession>
<evidence type="ECO:0000313" key="6">
    <source>
        <dbReference type="EMBL" id="MDT8978800.1"/>
    </source>
</evidence>
<keyword evidence="1" id="KW-0805">Transcription regulation</keyword>
<keyword evidence="3" id="KW-0804">Transcription</keyword>
<name>A0AAJ2K1G1_9BACL</name>
<gene>
    <name evidence="6" type="ORF">RQP50_21420</name>
</gene>
<evidence type="ECO:0000259" key="5">
    <source>
        <dbReference type="PROSITE" id="PS51755"/>
    </source>
</evidence>
<feature type="DNA-binding region" description="OmpR/PhoB-type" evidence="4">
    <location>
        <begin position="109"/>
        <end position="211"/>
    </location>
</feature>
<comment type="caution">
    <text evidence="6">The sequence shown here is derived from an EMBL/GenBank/DDBJ whole genome shotgun (WGS) entry which is preliminary data.</text>
</comment>
<dbReference type="GO" id="GO:0006355">
    <property type="term" value="P:regulation of DNA-templated transcription"/>
    <property type="evidence" value="ECO:0007669"/>
    <property type="project" value="InterPro"/>
</dbReference>
<proteinExistence type="predicted"/>
<dbReference type="CDD" id="cd00383">
    <property type="entry name" value="trans_reg_C"/>
    <property type="match status" value="1"/>
</dbReference>
<evidence type="ECO:0000256" key="4">
    <source>
        <dbReference type="PROSITE-ProRule" id="PRU01091"/>
    </source>
</evidence>
<dbReference type="AlphaFoldDB" id="A0AAJ2K1G1"/>
<dbReference type="PROSITE" id="PS51755">
    <property type="entry name" value="OMPR_PHOB"/>
    <property type="match status" value="1"/>
</dbReference>
<dbReference type="GO" id="GO:0000160">
    <property type="term" value="P:phosphorelay signal transduction system"/>
    <property type="evidence" value="ECO:0007669"/>
    <property type="project" value="InterPro"/>
</dbReference>
<feature type="domain" description="OmpR/PhoB-type" evidence="5">
    <location>
        <begin position="109"/>
        <end position="211"/>
    </location>
</feature>
<dbReference type="GO" id="GO:0003677">
    <property type="term" value="F:DNA binding"/>
    <property type="evidence" value="ECO:0007669"/>
    <property type="project" value="UniProtKB-UniRule"/>
</dbReference>
<evidence type="ECO:0000256" key="3">
    <source>
        <dbReference type="ARBA" id="ARBA00023163"/>
    </source>
</evidence>
<dbReference type="InterPro" id="IPR036388">
    <property type="entry name" value="WH-like_DNA-bd_sf"/>
</dbReference>
<dbReference type="Gene3D" id="1.10.10.10">
    <property type="entry name" value="Winged helix-like DNA-binding domain superfamily/Winged helix DNA-binding domain"/>
    <property type="match status" value="1"/>
</dbReference>
<dbReference type="InterPro" id="IPR001867">
    <property type="entry name" value="OmpR/PhoB-type_DNA-bd"/>
</dbReference>
<evidence type="ECO:0000256" key="2">
    <source>
        <dbReference type="ARBA" id="ARBA00023125"/>
    </source>
</evidence>
<protein>
    <submittedName>
        <fullName evidence="6">Winged helix-turn-helix domain-containing protein</fullName>
    </submittedName>
</protein>
<organism evidence="6 7">
    <name type="scientific">Paenibacillus suaedae</name>
    <dbReference type="NCBI Taxonomy" id="3077233"/>
    <lineage>
        <taxon>Bacteria</taxon>
        <taxon>Bacillati</taxon>
        <taxon>Bacillota</taxon>
        <taxon>Bacilli</taxon>
        <taxon>Bacillales</taxon>
        <taxon>Paenibacillaceae</taxon>
        <taxon>Paenibacillus</taxon>
    </lineage>
</organism>
<dbReference type="EMBL" id="JAVYAA010000006">
    <property type="protein sequence ID" value="MDT8978800.1"/>
    <property type="molecule type" value="Genomic_DNA"/>
</dbReference>
<dbReference type="InterPro" id="IPR016032">
    <property type="entry name" value="Sig_transdc_resp-reg_C-effctor"/>
</dbReference>
<sequence length="220" mass="25530">MELSVYTNNQFFFTYVRHLFDDRMKLNHIEDCHRFREAIAQATPRSIFLLDSNQIEDDTCFTRMMTETKVPIMIVNPDEKDTLKKIMMWEQSISGMLGVDIVEEPINGSQAKEIDGAVMLGDKHTLFHIGNHSIQKQGEEQVLSTLEFKLLYHLVHQDEQPISAQELADQLDTSEGVLYIYVKKVREKIEADPSHPTILQHLRGRGYVLHQFRSIESIIQ</sequence>
<dbReference type="Pfam" id="PF00486">
    <property type="entry name" value="Trans_reg_C"/>
    <property type="match status" value="1"/>
</dbReference>
<keyword evidence="7" id="KW-1185">Reference proteome</keyword>
<evidence type="ECO:0000256" key="1">
    <source>
        <dbReference type="ARBA" id="ARBA00023015"/>
    </source>
</evidence>
<reference evidence="7" key="1">
    <citation type="submission" date="2023-09" db="EMBL/GenBank/DDBJ databases">
        <title>Paenibacillus sp. chi10 Genome sequencing and assembly.</title>
        <authorList>
            <person name="Kim I."/>
        </authorList>
    </citation>
    <scope>NUCLEOTIDE SEQUENCE [LARGE SCALE GENOMIC DNA]</scope>
    <source>
        <strain evidence="7">chi10</strain>
    </source>
</reference>
<evidence type="ECO:0000313" key="7">
    <source>
        <dbReference type="Proteomes" id="UP001250538"/>
    </source>
</evidence>
<keyword evidence="2 4" id="KW-0238">DNA-binding</keyword>